<dbReference type="Proteomes" id="UP000248544">
    <property type="component" value="Unassembled WGS sequence"/>
</dbReference>
<evidence type="ECO:0000313" key="3">
    <source>
        <dbReference type="Proteomes" id="UP000248544"/>
    </source>
</evidence>
<accession>A0A2W2FM59</accession>
<protein>
    <submittedName>
        <fullName evidence="2">Uncharacterized protein</fullName>
    </submittedName>
</protein>
<keyword evidence="1" id="KW-0732">Signal</keyword>
<evidence type="ECO:0000256" key="1">
    <source>
        <dbReference type="SAM" id="SignalP"/>
    </source>
</evidence>
<gene>
    <name evidence="2" type="ORF">C1I98_26430</name>
</gene>
<feature type="signal peptide" evidence="1">
    <location>
        <begin position="1"/>
        <end position="28"/>
    </location>
</feature>
<proteinExistence type="predicted"/>
<feature type="chain" id="PRO_5039290202" evidence="1">
    <location>
        <begin position="29"/>
        <end position="112"/>
    </location>
</feature>
<comment type="caution">
    <text evidence="2">The sequence shown here is derived from an EMBL/GenBank/DDBJ whole genome shotgun (WGS) entry which is preliminary data.</text>
</comment>
<name>A0A2W2FM59_9ACTN</name>
<reference evidence="2 3" key="1">
    <citation type="submission" date="2018-01" db="EMBL/GenBank/DDBJ databases">
        <title>Draft genome sequence of Sphaerisporangium sp. 7K107.</title>
        <authorList>
            <person name="Sahin N."/>
            <person name="Saygin H."/>
            <person name="Ay H."/>
        </authorList>
    </citation>
    <scope>NUCLEOTIDE SEQUENCE [LARGE SCALE GENOMIC DNA]</scope>
    <source>
        <strain evidence="2 3">7K107</strain>
    </source>
</reference>
<dbReference type="EMBL" id="POUA01000252">
    <property type="protein sequence ID" value="PZG36773.1"/>
    <property type="molecule type" value="Genomic_DNA"/>
</dbReference>
<keyword evidence="3" id="KW-1185">Reference proteome</keyword>
<evidence type="ECO:0000313" key="2">
    <source>
        <dbReference type="EMBL" id="PZG36773.1"/>
    </source>
</evidence>
<dbReference type="AlphaFoldDB" id="A0A2W2FM59"/>
<organism evidence="2 3">
    <name type="scientific">Spongiactinospora gelatinilytica</name>
    <dbReference type="NCBI Taxonomy" id="2666298"/>
    <lineage>
        <taxon>Bacteria</taxon>
        <taxon>Bacillati</taxon>
        <taxon>Actinomycetota</taxon>
        <taxon>Actinomycetes</taxon>
        <taxon>Streptosporangiales</taxon>
        <taxon>Streptosporangiaceae</taxon>
        <taxon>Spongiactinospora</taxon>
    </lineage>
</organism>
<sequence length="112" mass="11316">MRTKLLATVAALPIAGAALFAASAPASATAPKPAPNCVVGYVCVQFINGAVEAIPGGATRTYNPAATMVGITNGSSIDYCVDGNPDFQLKAGWYRDEVQPISTIAPGAVCTS</sequence>